<dbReference type="InterPro" id="IPR006130">
    <property type="entry name" value="Asp/Orn_carbamoylTrfase"/>
</dbReference>
<keyword evidence="11" id="KW-1185">Reference proteome</keyword>
<dbReference type="PRINTS" id="PR00102">
    <property type="entry name" value="OTCASE"/>
</dbReference>
<evidence type="ECO:0000313" key="11">
    <source>
        <dbReference type="Proteomes" id="UP001519292"/>
    </source>
</evidence>
<reference evidence="10 11" key="1">
    <citation type="submission" date="2021-03" db="EMBL/GenBank/DDBJ databases">
        <title>Genomic Encyclopedia of Type Strains, Phase IV (KMG-IV): sequencing the most valuable type-strain genomes for metagenomic binning, comparative biology and taxonomic classification.</title>
        <authorList>
            <person name="Goeker M."/>
        </authorList>
    </citation>
    <scope>NUCLEOTIDE SEQUENCE [LARGE SCALE GENOMIC DNA]</scope>
    <source>
        <strain evidence="10 11">DSM 101872</strain>
    </source>
</reference>
<dbReference type="Pfam" id="PF00185">
    <property type="entry name" value="OTCace"/>
    <property type="match status" value="1"/>
</dbReference>
<evidence type="ECO:0000256" key="1">
    <source>
        <dbReference type="ARBA" id="ARBA00003822"/>
    </source>
</evidence>
<dbReference type="GO" id="GO:0004585">
    <property type="term" value="F:ornithine carbamoyltransferase activity"/>
    <property type="evidence" value="ECO:0007669"/>
    <property type="project" value="UniProtKB-EC"/>
</dbReference>
<keyword evidence="4 7" id="KW-0808">Transferase</keyword>
<protein>
    <recommendedName>
        <fullName evidence="3 6">Ornithine carbamoyltransferase</fullName>
        <ecNumber evidence="3 6">2.1.3.3</ecNumber>
    </recommendedName>
</protein>
<accession>A0ABS4MC06</accession>
<comment type="function">
    <text evidence="1">Reversibly catalyzes the transfer of the carbamoyl group from carbamoyl phosphate (CP) to the N(epsilon) atom of ornithine (ORN) to produce L-citrulline.</text>
</comment>
<comment type="caution">
    <text evidence="10">The sequence shown here is derived from an EMBL/GenBank/DDBJ whole genome shotgun (WGS) entry which is preliminary data.</text>
</comment>
<dbReference type="InterPro" id="IPR006131">
    <property type="entry name" value="Asp_carbamoyltransf_Asp/Orn-bd"/>
</dbReference>
<dbReference type="Gene3D" id="3.40.50.1370">
    <property type="entry name" value="Aspartate/ornithine carbamoyltransferase"/>
    <property type="match status" value="2"/>
</dbReference>
<evidence type="ECO:0000256" key="3">
    <source>
        <dbReference type="ARBA" id="ARBA00013007"/>
    </source>
</evidence>
<dbReference type="Pfam" id="PF02729">
    <property type="entry name" value="OTCace_N"/>
    <property type="match status" value="1"/>
</dbReference>
<dbReference type="Proteomes" id="UP001519292">
    <property type="component" value="Unassembled WGS sequence"/>
</dbReference>
<dbReference type="InterPro" id="IPR002292">
    <property type="entry name" value="Orn/put_carbamltrans"/>
</dbReference>
<organism evidence="10 11">
    <name type="scientific">Lactobacillus colini</name>
    <dbReference type="NCBI Taxonomy" id="1819254"/>
    <lineage>
        <taxon>Bacteria</taxon>
        <taxon>Bacillati</taxon>
        <taxon>Bacillota</taxon>
        <taxon>Bacilli</taxon>
        <taxon>Lactobacillales</taxon>
        <taxon>Lactobacillaceae</taxon>
        <taxon>Lactobacillus</taxon>
    </lineage>
</organism>
<dbReference type="PRINTS" id="PR00100">
    <property type="entry name" value="AOTCASE"/>
</dbReference>
<evidence type="ECO:0000259" key="8">
    <source>
        <dbReference type="Pfam" id="PF00185"/>
    </source>
</evidence>
<dbReference type="InterPro" id="IPR036901">
    <property type="entry name" value="Asp/Orn_carbamoylTrfase_sf"/>
</dbReference>
<dbReference type="SUPFAM" id="SSF53671">
    <property type="entry name" value="Aspartate/ornithine carbamoyltransferase"/>
    <property type="match status" value="1"/>
</dbReference>
<comment type="similarity">
    <text evidence="2">Belongs to the aspartate/ornithine carbamoyltransferase superfamily. OTCase family.</text>
</comment>
<dbReference type="PANTHER" id="PTHR45753">
    <property type="entry name" value="ORNITHINE CARBAMOYLTRANSFERASE, MITOCHONDRIAL"/>
    <property type="match status" value="1"/>
</dbReference>
<dbReference type="PROSITE" id="PS00097">
    <property type="entry name" value="CARBAMOYLTRANSFERASE"/>
    <property type="match status" value="1"/>
</dbReference>
<name>A0ABS4MC06_9LACO</name>
<dbReference type="NCBIfam" id="TIGR00658">
    <property type="entry name" value="orni_carb_tr"/>
    <property type="match status" value="1"/>
</dbReference>
<evidence type="ECO:0000256" key="6">
    <source>
        <dbReference type="NCBIfam" id="TIGR00658"/>
    </source>
</evidence>
<dbReference type="EC" id="2.1.3.3" evidence="3 6"/>
<gene>
    <name evidence="10" type="ORF">J2Z60_000362</name>
</gene>
<proteinExistence type="inferred from homology"/>
<evidence type="ECO:0000256" key="7">
    <source>
        <dbReference type="RuleBase" id="RU003634"/>
    </source>
</evidence>
<evidence type="ECO:0000256" key="2">
    <source>
        <dbReference type="ARBA" id="ARBA00007805"/>
    </source>
</evidence>
<feature type="domain" description="Aspartate/ornithine carbamoyltransferase carbamoyl-P binding" evidence="9">
    <location>
        <begin position="2"/>
        <end position="124"/>
    </location>
</feature>
<dbReference type="EMBL" id="JAGGLU010000001">
    <property type="protein sequence ID" value="MBP2057200.1"/>
    <property type="molecule type" value="Genomic_DNA"/>
</dbReference>
<feature type="domain" description="Aspartate/ornithine carbamoyltransferase Asp/Orn-binding" evidence="8">
    <location>
        <begin position="131"/>
        <end position="305"/>
    </location>
</feature>
<dbReference type="InterPro" id="IPR006132">
    <property type="entry name" value="Asp/Orn_carbamoyltranf_P-bd"/>
</dbReference>
<evidence type="ECO:0000259" key="9">
    <source>
        <dbReference type="Pfam" id="PF02729"/>
    </source>
</evidence>
<dbReference type="PANTHER" id="PTHR45753:SF2">
    <property type="entry name" value="ORNITHINE CARBAMOYLTRANSFERASE"/>
    <property type="match status" value="1"/>
</dbReference>
<evidence type="ECO:0000313" key="10">
    <source>
        <dbReference type="EMBL" id="MBP2057200.1"/>
    </source>
</evidence>
<sequence length="309" mass="34531">MIKLACKLKQEKKNNIYQNHLKHKNIALIFEKGSTRTRSAIEIAAHNEGADTVYFPPEDKHFQSESIKDAARVLGKMFDGIAFRGFGQDTVQKLAQYSGIPVWNALTDDEHPSQALVDFMTAQEVLSKPYKEIKFAFVGNGQDNIANSLMLAAAKVGMDYTLISPKELTPHTKILNQAHQLAAQSGANIVITDNIEQGIQGADVVTTDVWLSMGESEDIWSSRIKLLHPYQVTMDLLNKTGNPNTVFTHCLPAFHNLDTEVAQKIYRNFGLSEMEVTDEVFESDRSIVFNGVENRIYILQAIMDLTIGN</sequence>
<comment type="catalytic activity">
    <reaction evidence="5">
        <text>carbamoyl phosphate + L-ornithine = L-citrulline + phosphate + H(+)</text>
        <dbReference type="Rhea" id="RHEA:19513"/>
        <dbReference type="ChEBI" id="CHEBI:15378"/>
        <dbReference type="ChEBI" id="CHEBI:43474"/>
        <dbReference type="ChEBI" id="CHEBI:46911"/>
        <dbReference type="ChEBI" id="CHEBI:57743"/>
        <dbReference type="ChEBI" id="CHEBI:58228"/>
        <dbReference type="EC" id="2.1.3.3"/>
    </reaction>
</comment>
<evidence type="ECO:0000256" key="4">
    <source>
        <dbReference type="ARBA" id="ARBA00022679"/>
    </source>
</evidence>
<evidence type="ECO:0000256" key="5">
    <source>
        <dbReference type="ARBA" id="ARBA00048772"/>
    </source>
</evidence>